<comment type="caution">
    <text evidence="3">The sequence shown here is derived from an EMBL/GenBank/DDBJ whole genome shotgun (WGS) entry which is preliminary data.</text>
</comment>
<evidence type="ECO:0000259" key="2">
    <source>
        <dbReference type="Pfam" id="PF02517"/>
    </source>
</evidence>
<dbReference type="GO" id="GO:0004175">
    <property type="term" value="F:endopeptidase activity"/>
    <property type="evidence" value="ECO:0007669"/>
    <property type="project" value="UniProtKB-ARBA"/>
</dbReference>
<proteinExistence type="predicted"/>
<dbReference type="InterPro" id="IPR003675">
    <property type="entry name" value="Rce1/LyrA-like_dom"/>
</dbReference>
<feature type="transmembrane region" description="Helical" evidence="1">
    <location>
        <begin position="7"/>
        <end position="28"/>
    </location>
</feature>
<dbReference type="EMBL" id="LOMT01000057">
    <property type="protein sequence ID" value="KXX99586.1"/>
    <property type="molecule type" value="Genomic_DNA"/>
</dbReference>
<evidence type="ECO:0000313" key="3">
    <source>
        <dbReference type="EMBL" id="KXX99586.1"/>
    </source>
</evidence>
<dbReference type="GO" id="GO:0080120">
    <property type="term" value="P:CAAX-box protein maturation"/>
    <property type="evidence" value="ECO:0007669"/>
    <property type="project" value="UniProtKB-ARBA"/>
</dbReference>
<dbReference type="Pfam" id="PF02517">
    <property type="entry name" value="Rce1-like"/>
    <property type="match status" value="1"/>
</dbReference>
<sequence>MESYSKYMLFSIKVSLTIMLAVIMIGLLRLTDNYLKWGFFEVAGLQTSMVFMLLIAVLIMFKSVRDYFSQHFVKIRKMRLVKGIGISIILGIGLQFLISFVANGINVFNPNLIKPGSNQYVSAGNLSIEGELVIAGLLGPFNEEVIYRLFMYVYFFSLLNACKNKFVAFNKFYDGSEEKERYFKILWLIMSNVIFTMIHGADITNFWIYFIPGIIYGALFMKYGFLAAWIGHSAFNVSSNSVGEIMVYLFGL</sequence>
<feature type="transmembrane region" description="Helical" evidence="1">
    <location>
        <begin position="182"/>
        <end position="201"/>
    </location>
</feature>
<keyword evidence="3" id="KW-0378">Hydrolase</keyword>
<gene>
    <name evidence="3" type="ORF">AT274_08095</name>
</gene>
<feature type="transmembrane region" description="Helical" evidence="1">
    <location>
        <begin position="207"/>
        <end position="230"/>
    </location>
</feature>
<name>A0A150B5J1_BACCE</name>
<keyword evidence="1" id="KW-0812">Transmembrane</keyword>
<dbReference type="Proteomes" id="UP000075591">
    <property type="component" value="Unassembled WGS sequence"/>
</dbReference>
<accession>A0A150B5J1</accession>
<feature type="transmembrane region" description="Helical" evidence="1">
    <location>
        <begin position="34"/>
        <end position="59"/>
    </location>
</feature>
<keyword evidence="3" id="KW-0645">Protease</keyword>
<feature type="transmembrane region" description="Helical" evidence="1">
    <location>
        <begin position="80"/>
        <end position="102"/>
    </location>
</feature>
<protein>
    <submittedName>
        <fullName evidence="3">CAAX protease</fullName>
    </submittedName>
</protein>
<dbReference type="GO" id="GO:0006508">
    <property type="term" value="P:proteolysis"/>
    <property type="evidence" value="ECO:0007669"/>
    <property type="project" value="UniProtKB-KW"/>
</dbReference>
<dbReference type="RefSeq" id="WP_000446898.1">
    <property type="nucleotide sequence ID" value="NZ_JARPVK010000011.1"/>
</dbReference>
<feature type="domain" description="CAAX prenyl protease 2/Lysostaphin resistance protein A-like" evidence="2">
    <location>
        <begin position="132"/>
        <end position="237"/>
    </location>
</feature>
<dbReference type="PATRIC" id="fig|1396.432.peg.4229"/>
<feature type="transmembrane region" description="Helical" evidence="1">
    <location>
        <begin position="145"/>
        <end position="162"/>
    </location>
</feature>
<organism evidence="3 4">
    <name type="scientific">Bacillus cereus</name>
    <dbReference type="NCBI Taxonomy" id="1396"/>
    <lineage>
        <taxon>Bacteria</taxon>
        <taxon>Bacillati</taxon>
        <taxon>Bacillota</taxon>
        <taxon>Bacilli</taxon>
        <taxon>Bacillales</taxon>
        <taxon>Bacillaceae</taxon>
        <taxon>Bacillus</taxon>
        <taxon>Bacillus cereus group</taxon>
    </lineage>
</organism>
<keyword evidence="1" id="KW-1133">Transmembrane helix</keyword>
<evidence type="ECO:0000256" key="1">
    <source>
        <dbReference type="SAM" id="Phobius"/>
    </source>
</evidence>
<dbReference type="AlphaFoldDB" id="A0A150B5J1"/>
<evidence type="ECO:0000313" key="4">
    <source>
        <dbReference type="Proteomes" id="UP000075591"/>
    </source>
</evidence>
<reference evidence="3 4" key="1">
    <citation type="submission" date="2015-12" db="EMBL/GenBank/DDBJ databases">
        <title>Bacillus cereus Group isolate.</title>
        <authorList>
            <person name="Kovac J."/>
        </authorList>
    </citation>
    <scope>NUCLEOTIDE SEQUENCE [LARGE SCALE GENOMIC DNA]</scope>
    <source>
        <strain evidence="3 4">FSL W8-0275</strain>
    </source>
</reference>
<keyword evidence="1" id="KW-0472">Membrane</keyword>